<feature type="domain" description="SigF-like NTF2-like" evidence="2">
    <location>
        <begin position="187"/>
        <end position="330"/>
    </location>
</feature>
<dbReference type="AlphaFoldDB" id="A0A9P8CX38"/>
<feature type="region of interest" description="Disordered" evidence="1">
    <location>
        <begin position="109"/>
        <end position="145"/>
    </location>
</feature>
<evidence type="ECO:0000259" key="2">
    <source>
        <dbReference type="Pfam" id="PF24840"/>
    </source>
</evidence>
<dbReference type="Pfam" id="PF24840">
    <property type="entry name" value="NTF2_SigF"/>
    <property type="match status" value="1"/>
</dbReference>
<sequence>MLAFFLWCGGDNKQLPQCLNLHSGKHQAIEGDSAFPKRPWLSFTPSPSPGFASLSFSFLSFPTFSLPSPLLLLQHASQVCPSHFQLRLTFPFFFLVPEHSIPALTAYTRSAQSKSHPPNPTTNMGSSSRSYGSSTRSSISGMSNSGISNISSNNHDVVTANGGTDATDSVQLSDRNMEFIWWLANRLTSYDEDMHKEILEDFFTNDAKYIHPALTVEGRYNIRKVFRVWTSLNKDEPEVTNIVFDGHTAIISLIQNLRPRVFPLLHLQVPATTTLHFKDTPEGLMIYSHQDSWTLEGIVQSMPLLGWWYDHVVRNVFGSIMTSAGGFLHTANQTTGYLQFRAEEVQKMSTEIIEKSNTEIQQRSKEMTAKAQLIVDQAKDTVEKKVASAKEEVEKMRKLMSPSAVEAKAITENEAAA</sequence>
<comment type="caution">
    <text evidence="3">The sequence shown here is derived from an EMBL/GenBank/DDBJ whole genome shotgun (WGS) entry which is preliminary data.</text>
</comment>
<gene>
    <name evidence="3" type="ORF">KVV02_002391</name>
</gene>
<organism evidence="3 4">
    <name type="scientific">Mortierella alpina</name>
    <name type="common">Oleaginous fungus</name>
    <name type="synonym">Mortierella renispora</name>
    <dbReference type="NCBI Taxonomy" id="64518"/>
    <lineage>
        <taxon>Eukaryota</taxon>
        <taxon>Fungi</taxon>
        <taxon>Fungi incertae sedis</taxon>
        <taxon>Mucoromycota</taxon>
        <taxon>Mortierellomycotina</taxon>
        <taxon>Mortierellomycetes</taxon>
        <taxon>Mortierellales</taxon>
        <taxon>Mortierellaceae</taxon>
        <taxon>Mortierella</taxon>
    </lineage>
</organism>
<dbReference type="InterPro" id="IPR057514">
    <property type="entry name" value="NTF2_SigF"/>
</dbReference>
<dbReference type="Proteomes" id="UP000717515">
    <property type="component" value="Unassembled WGS sequence"/>
</dbReference>
<feature type="compositionally biased region" description="Low complexity" evidence="1">
    <location>
        <begin position="122"/>
        <end position="145"/>
    </location>
</feature>
<accession>A0A9P8CX38</accession>
<evidence type="ECO:0000256" key="1">
    <source>
        <dbReference type="SAM" id="MobiDB-lite"/>
    </source>
</evidence>
<reference evidence="3" key="1">
    <citation type="submission" date="2021-07" db="EMBL/GenBank/DDBJ databases">
        <title>Draft genome of Mortierella alpina, strain LL118, isolated from an aspen leaf litter sample.</title>
        <authorList>
            <person name="Yang S."/>
            <person name="Vinatzer B.A."/>
        </authorList>
    </citation>
    <scope>NUCLEOTIDE SEQUENCE</scope>
    <source>
        <strain evidence="3">LL118</strain>
    </source>
</reference>
<dbReference type="EMBL" id="JAIFTL010000125">
    <property type="protein sequence ID" value="KAG9322882.1"/>
    <property type="molecule type" value="Genomic_DNA"/>
</dbReference>
<protein>
    <recommendedName>
        <fullName evidence="2">SigF-like NTF2-like domain-containing protein</fullName>
    </recommendedName>
</protein>
<evidence type="ECO:0000313" key="3">
    <source>
        <dbReference type="EMBL" id="KAG9322882.1"/>
    </source>
</evidence>
<name>A0A9P8CX38_MORAP</name>
<proteinExistence type="predicted"/>
<evidence type="ECO:0000313" key="4">
    <source>
        <dbReference type="Proteomes" id="UP000717515"/>
    </source>
</evidence>